<gene>
    <name evidence="1" type="ORF">MUK42_34914</name>
</gene>
<keyword evidence="2" id="KW-1185">Reference proteome</keyword>
<organism evidence="1 2">
    <name type="scientific">Musa troglodytarum</name>
    <name type="common">fe'i banana</name>
    <dbReference type="NCBI Taxonomy" id="320322"/>
    <lineage>
        <taxon>Eukaryota</taxon>
        <taxon>Viridiplantae</taxon>
        <taxon>Streptophyta</taxon>
        <taxon>Embryophyta</taxon>
        <taxon>Tracheophyta</taxon>
        <taxon>Spermatophyta</taxon>
        <taxon>Magnoliopsida</taxon>
        <taxon>Liliopsida</taxon>
        <taxon>Zingiberales</taxon>
        <taxon>Musaceae</taxon>
        <taxon>Musa</taxon>
    </lineage>
</organism>
<proteinExistence type="predicted"/>
<name>A0A9E7H287_9LILI</name>
<evidence type="ECO:0000313" key="1">
    <source>
        <dbReference type="EMBL" id="URE22329.1"/>
    </source>
</evidence>
<dbReference type="Proteomes" id="UP001055439">
    <property type="component" value="Chromosome 8"/>
</dbReference>
<dbReference type="AlphaFoldDB" id="A0A9E7H287"/>
<accession>A0A9E7H287</accession>
<evidence type="ECO:0000313" key="2">
    <source>
        <dbReference type="Proteomes" id="UP001055439"/>
    </source>
</evidence>
<protein>
    <submittedName>
        <fullName evidence="1">Uncharacterized protein</fullName>
    </submittedName>
</protein>
<dbReference type="EMBL" id="CP097510">
    <property type="protein sequence ID" value="URE22329.1"/>
    <property type="molecule type" value="Genomic_DNA"/>
</dbReference>
<sequence>MKALDFESATALLPSCSSTVQRPYSGLRRSLASSLKGRPPAVGMLRCCRGPVSSAACEPRSICGASSVAQKSQPTESVCLW</sequence>
<reference evidence="1" key="1">
    <citation type="submission" date="2022-05" db="EMBL/GenBank/DDBJ databases">
        <title>The Musa troglodytarum L. genome provides insights into the mechanism of non-climacteric behaviour and enrichment of carotenoids.</title>
        <authorList>
            <person name="Wang J."/>
        </authorList>
    </citation>
    <scope>NUCLEOTIDE SEQUENCE</scope>
    <source>
        <tissue evidence="1">Leaf</tissue>
    </source>
</reference>